<evidence type="ECO:0000313" key="1">
    <source>
        <dbReference type="EMBL" id="CAA9432639.1"/>
    </source>
</evidence>
<proteinExistence type="predicted"/>
<dbReference type="EMBL" id="CADCUZ010000136">
    <property type="protein sequence ID" value="CAA9432639.1"/>
    <property type="molecule type" value="Genomic_DNA"/>
</dbReference>
<gene>
    <name evidence="1" type="ORF">AVDCRST_MAG55-2767</name>
</gene>
<name>A0A6J4Q797_9ACTN</name>
<dbReference type="AlphaFoldDB" id="A0A6J4Q797"/>
<feature type="non-terminal residue" evidence="1">
    <location>
        <position position="1"/>
    </location>
</feature>
<organism evidence="1">
    <name type="scientific">uncultured Rubrobacteraceae bacterium</name>
    <dbReference type="NCBI Taxonomy" id="349277"/>
    <lineage>
        <taxon>Bacteria</taxon>
        <taxon>Bacillati</taxon>
        <taxon>Actinomycetota</taxon>
        <taxon>Rubrobacteria</taxon>
        <taxon>Rubrobacterales</taxon>
        <taxon>Rubrobacteraceae</taxon>
        <taxon>environmental samples</taxon>
    </lineage>
</organism>
<feature type="non-terminal residue" evidence="1">
    <location>
        <position position="35"/>
    </location>
</feature>
<accession>A0A6J4Q797</accession>
<sequence>VDPLVRLVQALDGPVDGFDRRLDFPAPDRGKPGGV</sequence>
<reference evidence="1" key="1">
    <citation type="submission" date="2020-02" db="EMBL/GenBank/DDBJ databases">
        <authorList>
            <person name="Meier V. D."/>
        </authorList>
    </citation>
    <scope>NUCLEOTIDE SEQUENCE</scope>
    <source>
        <strain evidence="1">AVDCRST_MAG55</strain>
    </source>
</reference>
<protein>
    <submittedName>
        <fullName evidence="1">Uncharacterized protein</fullName>
    </submittedName>
</protein>